<dbReference type="AlphaFoldDB" id="A0A848B0J1"/>
<evidence type="ECO:0000256" key="1">
    <source>
        <dbReference type="SAM" id="Phobius"/>
    </source>
</evidence>
<evidence type="ECO:0000313" key="3">
    <source>
        <dbReference type="Proteomes" id="UP000576225"/>
    </source>
</evidence>
<name>A0A848B0J1_9BACT</name>
<reference evidence="2 3" key="1">
    <citation type="submission" date="2020-04" db="EMBL/GenBank/DDBJ databases">
        <authorList>
            <person name="Hitch T.C.A."/>
            <person name="Wylensek D."/>
            <person name="Clavel T."/>
        </authorList>
    </citation>
    <scope>NUCLEOTIDE SEQUENCE [LARGE SCALE GENOMIC DNA]</scope>
    <source>
        <strain evidence="2 3">COR2-253-APC-1A</strain>
    </source>
</reference>
<gene>
    <name evidence="2" type="ORF">HF882_22580</name>
</gene>
<evidence type="ECO:0000313" key="2">
    <source>
        <dbReference type="EMBL" id="NMD89375.1"/>
    </source>
</evidence>
<sequence length="210" mass="24537">MNNATILAALITSFFAIISSIGGIIYQRRLEKQKNHRALLEKYISQLGELNYSLLSCLKIYPQTKSDVSRKKWQKTLESTKDEINQLRLKLRYPLWGIIDEIRILALTASWGQYYRNNKTQFDEFYAIANNLREELDQAILDSYTNGRPPCKKYIKRVKKAAEQVKRFHDKTTPIKMQEKTSDESDSNLLAKLQDEVSLKILRQLDMESK</sequence>
<organism evidence="2 3">
    <name type="scientific">Victivallis vadensis</name>
    <dbReference type="NCBI Taxonomy" id="172901"/>
    <lineage>
        <taxon>Bacteria</taxon>
        <taxon>Pseudomonadati</taxon>
        <taxon>Lentisphaerota</taxon>
        <taxon>Lentisphaeria</taxon>
        <taxon>Victivallales</taxon>
        <taxon>Victivallaceae</taxon>
        <taxon>Victivallis</taxon>
    </lineage>
</organism>
<protein>
    <submittedName>
        <fullName evidence="2">Uncharacterized protein</fullName>
    </submittedName>
</protein>
<comment type="caution">
    <text evidence="2">The sequence shown here is derived from an EMBL/GenBank/DDBJ whole genome shotgun (WGS) entry which is preliminary data.</text>
</comment>
<keyword evidence="1" id="KW-0812">Transmembrane</keyword>
<keyword evidence="1" id="KW-1133">Transmembrane helix</keyword>
<proteinExistence type="predicted"/>
<dbReference type="EMBL" id="JABAEW010000113">
    <property type="protein sequence ID" value="NMD89375.1"/>
    <property type="molecule type" value="Genomic_DNA"/>
</dbReference>
<keyword evidence="1" id="KW-0472">Membrane</keyword>
<dbReference type="RefSeq" id="WP_168964275.1">
    <property type="nucleotide sequence ID" value="NZ_JABAEW010000113.1"/>
</dbReference>
<dbReference type="Proteomes" id="UP000576225">
    <property type="component" value="Unassembled WGS sequence"/>
</dbReference>
<accession>A0A848B0J1</accession>
<feature type="transmembrane region" description="Helical" evidence="1">
    <location>
        <begin position="6"/>
        <end position="26"/>
    </location>
</feature>